<dbReference type="Proteomes" id="UP000188219">
    <property type="component" value="Chromosome"/>
</dbReference>
<keyword evidence="3" id="KW-1185">Reference proteome</keyword>
<evidence type="ECO:0000313" key="3">
    <source>
        <dbReference type="Proteomes" id="UP000188219"/>
    </source>
</evidence>
<proteinExistence type="predicted"/>
<keyword evidence="1" id="KW-0732">Signal</keyword>
<feature type="signal peptide" evidence="1">
    <location>
        <begin position="1"/>
        <end position="20"/>
    </location>
</feature>
<dbReference type="KEGG" id="maga:Mag101_13770"/>
<dbReference type="AlphaFoldDB" id="A0A1Q2M7D0"/>
<evidence type="ECO:0000313" key="2">
    <source>
        <dbReference type="EMBL" id="AQQ68581.1"/>
    </source>
</evidence>
<sequence length="134" mass="14381">MKLRLICLLFTLLSIGCATTGDGVENAASLDGFWCDLSGTPGAFYQRSQPANLMPAFPRNCFKGHVETHTADACLVNDSICYQLDTGAWCNAGQAQLCPAGTSPMELEAPCPEGGRCWLYSEGLRCYSMETQAG</sequence>
<feature type="chain" id="PRO_5012727102" description="Lipoprotein" evidence="1">
    <location>
        <begin position="21"/>
        <end position="134"/>
    </location>
</feature>
<protein>
    <recommendedName>
        <fullName evidence="4">Lipoprotein</fullName>
    </recommendedName>
</protein>
<reference evidence="2" key="1">
    <citation type="submission" date="2017-02" db="EMBL/GenBank/DDBJ databases">
        <title>Genome of Microbulbifer agarilyticus GP101.</title>
        <authorList>
            <person name="Jung J."/>
            <person name="Bae S.S."/>
            <person name="Baek K."/>
        </authorList>
    </citation>
    <scope>NUCLEOTIDE SEQUENCE [LARGE SCALE GENOMIC DNA]</scope>
    <source>
        <strain evidence="2">GP101</strain>
    </source>
</reference>
<dbReference type="STRING" id="260552.Mag101_13770"/>
<evidence type="ECO:0000256" key="1">
    <source>
        <dbReference type="SAM" id="SignalP"/>
    </source>
</evidence>
<accession>A0A1Q2M7D0</accession>
<dbReference type="EMBL" id="CP019650">
    <property type="protein sequence ID" value="AQQ68581.1"/>
    <property type="molecule type" value="Genomic_DNA"/>
</dbReference>
<dbReference type="PROSITE" id="PS51257">
    <property type="entry name" value="PROKAR_LIPOPROTEIN"/>
    <property type="match status" value="1"/>
</dbReference>
<name>A0A1Q2M7D0_9GAMM</name>
<organism evidence="2 3">
    <name type="scientific">Microbulbifer agarilyticus</name>
    <dbReference type="NCBI Taxonomy" id="260552"/>
    <lineage>
        <taxon>Bacteria</taxon>
        <taxon>Pseudomonadati</taxon>
        <taxon>Pseudomonadota</taxon>
        <taxon>Gammaproteobacteria</taxon>
        <taxon>Cellvibrionales</taxon>
        <taxon>Microbulbiferaceae</taxon>
        <taxon>Microbulbifer</taxon>
    </lineage>
</organism>
<dbReference type="OrthoDB" id="5737097at2"/>
<dbReference type="RefSeq" id="WP_077406145.1">
    <property type="nucleotide sequence ID" value="NZ_CP019650.1"/>
</dbReference>
<gene>
    <name evidence="2" type="ORF">Mag101_13770</name>
</gene>
<evidence type="ECO:0008006" key="4">
    <source>
        <dbReference type="Google" id="ProtNLM"/>
    </source>
</evidence>